<name>A0A0W0VUQ1_9GAMM</name>
<proteinExistence type="predicted"/>
<dbReference type="PATRIC" id="fig|45067.4.peg.659"/>
<keyword evidence="2" id="KW-1185">Reference proteome</keyword>
<accession>A0A0W0VUQ1</accession>
<dbReference type="STRING" id="45067.Llan_0633"/>
<dbReference type="RefSeq" id="WP_028372153.1">
    <property type="nucleotide sequence ID" value="NZ_CAAAJD010000001.1"/>
</dbReference>
<gene>
    <name evidence="1" type="ORF">Llan_0633</name>
</gene>
<sequence length="136" mass="15702">MPSYGEITSKLKKGPRLKSDATKDLEDVVRIFLDTSQKSICQFNHYGELEVRANGKIFNLTQILLHQPDFEHFQFTEQELKKYEPFVKTAKHLPSLAGSPTLPKEQDYDHADREKKIHATHLCRKTGHHLIHVAIL</sequence>
<dbReference type="EMBL" id="LNYI01000011">
    <property type="protein sequence ID" value="KTD23852.1"/>
    <property type="molecule type" value="Genomic_DNA"/>
</dbReference>
<dbReference type="Proteomes" id="UP000054869">
    <property type="component" value="Unassembled WGS sequence"/>
</dbReference>
<evidence type="ECO:0000313" key="2">
    <source>
        <dbReference type="Proteomes" id="UP000054869"/>
    </source>
</evidence>
<dbReference type="AlphaFoldDB" id="A0A0W0VUQ1"/>
<comment type="caution">
    <text evidence="1">The sequence shown here is derived from an EMBL/GenBank/DDBJ whole genome shotgun (WGS) entry which is preliminary data.</text>
</comment>
<dbReference type="OrthoDB" id="5631765at2"/>
<protein>
    <submittedName>
        <fullName evidence="1">Uncharacterized protein</fullName>
    </submittedName>
</protein>
<evidence type="ECO:0000313" key="1">
    <source>
        <dbReference type="EMBL" id="KTD23852.1"/>
    </source>
</evidence>
<reference evidence="1 2" key="1">
    <citation type="submission" date="2015-11" db="EMBL/GenBank/DDBJ databases">
        <title>Genomic analysis of 38 Legionella species identifies large and diverse effector repertoires.</title>
        <authorList>
            <person name="Burstein D."/>
            <person name="Amaro F."/>
            <person name="Zusman T."/>
            <person name="Lifshitz Z."/>
            <person name="Cohen O."/>
            <person name="Gilbert J.A."/>
            <person name="Pupko T."/>
            <person name="Shuman H.A."/>
            <person name="Segal G."/>
        </authorList>
    </citation>
    <scope>NUCLEOTIDE SEQUENCE [LARGE SCALE GENOMIC DNA]</scope>
    <source>
        <strain evidence="1 2">ATCC 49751</strain>
    </source>
</reference>
<organism evidence="1 2">
    <name type="scientific">Legionella lansingensis</name>
    <dbReference type="NCBI Taxonomy" id="45067"/>
    <lineage>
        <taxon>Bacteria</taxon>
        <taxon>Pseudomonadati</taxon>
        <taxon>Pseudomonadota</taxon>
        <taxon>Gammaproteobacteria</taxon>
        <taxon>Legionellales</taxon>
        <taxon>Legionellaceae</taxon>
        <taxon>Legionella</taxon>
    </lineage>
</organism>